<keyword evidence="5 7" id="KW-0472">Membrane</keyword>
<feature type="region of interest" description="Disordered" evidence="6">
    <location>
        <begin position="1"/>
        <end position="60"/>
    </location>
</feature>
<accession>A0AAV5GJI7</accession>
<dbReference type="FunFam" id="1.20.1510.10:FF:000005">
    <property type="entry name" value="Putative Cation diffusion facilitator 1"/>
    <property type="match status" value="1"/>
</dbReference>
<feature type="compositionally biased region" description="Pro residues" evidence="6">
    <location>
        <begin position="1270"/>
        <end position="1288"/>
    </location>
</feature>
<dbReference type="GO" id="GO:0098771">
    <property type="term" value="P:inorganic ion homeostasis"/>
    <property type="evidence" value="ECO:0007669"/>
    <property type="project" value="UniProtKB-ARBA"/>
</dbReference>
<evidence type="ECO:0008006" key="12">
    <source>
        <dbReference type="Google" id="ProtNLM"/>
    </source>
</evidence>
<name>A0AAV5GJI7_9BASI</name>
<feature type="compositionally biased region" description="Basic and acidic residues" evidence="6">
    <location>
        <begin position="1192"/>
        <end position="1202"/>
    </location>
</feature>
<dbReference type="InterPro" id="IPR027470">
    <property type="entry name" value="Cation_efflux_CTD"/>
</dbReference>
<evidence type="ECO:0000256" key="6">
    <source>
        <dbReference type="SAM" id="MobiDB-lite"/>
    </source>
</evidence>
<feature type="region of interest" description="Disordered" evidence="6">
    <location>
        <begin position="1563"/>
        <end position="1647"/>
    </location>
</feature>
<dbReference type="InterPro" id="IPR050291">
    <property type="entry name" value="CDF_Transporter"/>
</dbReference>
<dbReference type="GO" id="GO:0030003">
    <property type="term" value="P:intracellular monoatomic cation homeostasis"/>
    <property type="evidence" value="ECO:0007669"/>
    <property type="project" value="UniProtKB-ARBA"/>
</dbReference>
<feature type="compositionally biased region" description="Polar residues" evidence="6">
    <location>
        <begin position="8"/>
        <end position="25"/>
    </location>
</feature>
<feature type="compositionally biased region" description="Pro residues" evidence="6">
    <location>
        <begin position="1428"/>
        <end position="1440"/>
    </location>
</feature>
<dbReference type="SUPFAM" id="SSF160240">
    <property type="entry name" value="Cation efflux protein cytoplasmic domain-like"/>
    <property type="match status" value="1"/>
</dbReference>
<feature type="compositionally biased region" description="Low complexity" evidence="6">
    <location>
        <begin position="935"/>
        <end position="949"/>
    </location>
</feature>
<feature type="compositionally biased region" description="Low complexity" evidence="6">
    <location>
        <begin position="1045"/>
        <end position="1066"/>
    </location>
</feature>
<feature type="compositionally biased region" description="Low complexity" evidence="6">
    <location>
        <begin position="1503"/>
        <end position="1528"/>
    </location>
</feature>
<keyword evidence="2" id="KW-0813">Transport</keyword>
<proteinExistence type="predicted"/>
<dbReference type="PANTHER" id="PTHR43840:SF4">
    <property type="entry name" value="CDF DIVALENT METAL CATION TRANSPORTER (EUROFUNG)"/>
    <property type="match status" value="1"/>
</dbReference>
<protein>
    <recommendedName>
        <fullName evidence="12">Cation efflux protein cytoplasmic domain-containing protein</fullName>
    </recommendedName>
</protein>
<comment type="subcellular location">
    <subcellularLocation>
        <location evidence="1">Membrane</location>
        <topology evidence="1">Multi-pass membrane protein</topology>
    </subcellularLocation>
</comment>
<feature type="compositionally biased region" description="Low complexity" evidence="6">
    <location>
        <begin position="501"/>
        <end position="525"/>
    </location>
</feature>
<organism evidence="10 11">
    <name type="scientific">Rhodotorula paludigena</name>
    <dbReference type="NCBI Taxonomy" id="86838"/>
    <lineage>
        <taxon>Eukaryota</taxon>
        <taxon>Fungi</taxon>
        <taxon>Dikarya</taxon>
        <taxon>Basidiomycota</taxon>
        <taxon>Pucciniomycotina</taxon>
        <taxon>Microbotryomycetes</taxon>
        <taxon>Sporidiobolales</taxon>
        <taxon>Sporidiobolaceae</taxon>
        <taxon>Rhodotorula</taxon>
    </lineage>
</organism>
<feature type="compositionally biased region" description="Low complexity" evidence="6">
    <location>
        <begin position="608"/>
        <end position="634"/>
    </location>
</feature>
<keyword evidence="4 7" id="KW-1133">Transmembrane helix</keyword>
<feature type="region of interest" description="Disordered" evidence="6">
    <location>
        <begin position="1026"/>
        <end position="1549"/>
    </location>
</feature>
<evidence type="ECO:0000259" key="9">
    <source>
        <dbReference type="Pfam" id="PF16916"/>
    </source>
</evidence>
<evidence type="ECO:0000313" key="11">
    <source>
        <dbReference type="Proteomes" id="UP001342314"/>
    </source>
</evidence>
<feature type="domain" description="Cation efflux protein transmembrane" evidence="8">
    <location>
        <begin position="210"/>
        <end position="403"/>
    </location>
</feature>
<reference evidence="10 11" key="1">
    <citation type="submission" date="2021-12" db="EMBL/GenBank/DDBJ databases">
        <title>High titer production of polyol ester of fatty acids by Rhodotorula paludigena BS15 towards product separation-free biomass refinery.</title>
        <authorList>
            <person name="Mano J."/>
            <person name="Ono H."/>
            <person name="Tanaka T."/>
            <person name="Naito K."/>
            <person name="Sushida H."/>
            <person name="Ike M."/>
            <person name="Tokuyasu K."/>
            <person name="Kitaoka M."/>
        </authorList>
    </citation>
    <scope>NUCLEOTIDE SEQUENCE [LARGE SCALE GENOMIC DNA]</scope>
    <source>
        <strain evidence="10 11">BS15</strain>
    </source>
</reference>
<dbReference type="Pfam" id="PF16916">
    <property type="entry name" value="ZT_dimer"/>
    <property type="match status" value="1"/>
</dbReference>
<dbReference type="Gene3D" id="1.20.1510.10">
    <property type="entry name" value="Cation efflux protein transmembrane domain"/>
    <property type="match status" value="1"/>
</dbReference>
<evidence type="ECO:0000313" key="10">
    <source>
        <dbReference type="EMBL" id="GJN89655.1"/>
    </source>
</evidence>
<feature type="transmembrane region" description="Helical" evidence="7">
    <location>
        <begin position="235"/>
        <end position="259"/>
    </location>
</feature>
<dbReference type="PANTHER" id="PTHR43840">
    <property type="entry name" value="MITOCHONDRIAL METAL TRANSPORTER 1-RELATED"/>
    <property type="match status" value="1"/>
</dbReference>
<evidence type="ECO:0000259" key="8">
    <source>
        <dbReference type="Pfam" id="PF01545"/>
    </source>
</evidence>
<dbReference type="InterPro" id="IPR002524">
    <property type="entry name" value="Cation_efflux"/>
</dbReference>
<feature type="compositionally biased region" description="Low complexity" evidence="6">
    <location>
        <begin position="1289"/>
        <end position="1308"/>
    </location>
</feature>
<feature type="transmembrane region" description="Helical" evidence="7">
    <location>
        <begin position="207"/>
        <end position="229"/>
    </location>
</feature>
<evidence type="ECO:0000256" key="5">
    <source>
        <dbReference type="ARBA" id="ARBA00023136"/>
    </source>
</evidence>
<evidence type="ECO:0000256" key="3">
    <source>
        <dbReference type="ARBA" id="ARBA00022692"/>
    </source>
</evidence>
<dbReference type="InterPro" id="IPR036837">
    <property type="entry name" value="Cation_efflux_CTD_sf"/>
</dbReference>
<evidence type="ECO:0000256" key="2">
    <source>
        <dbReference type="ARBA" id="ARBA00022448"/>
    </source>
</evidence>
<feature type="compositionally biased region" description="Low complexity" evidence="6">
    <location>
        <begin position="1538"/>
        <end position="1549"/>
    </location>
</feature>
<dbReference type="GO" id="GO:0008324">
    <property type="term" value="F:monoatomic cation transmembrane transporter activity"/>
    <property type="evidence" value="ECO:0007669"/>
    <property type="project" value="InterPro"/>
</dbReference>
<dbReference type="Gene3D" id="3.30.70.1350">
    <property type="entry name" value="Cation efflux protein, cytoplasmic domain"/>
    <property type="match status" value="1"/>
</dbReference>
<feature type="compositionally biased region" description="Low complexity" evidence="6">
    <location>
        <begin position="1360"/>
        <end position="1374"/>
    </location>
</feature>
<feature type="compositionally biased region" description="Polar residues" evidence="6">
    <location>
        <begin position="1129"/>
        <end position="1140"/>
    </location>
</feature>
<evidence type="ECO:0000256" key="7">
    <source>
        <dbReference type="SAM" id="Phobius"/>
    </source>
</evidence>
<feature type="compositionally biased region" description="Basic and acidic residues" evidence="6">
    <location>
        <begin position="1375"/>
        <end position="1392"/>
    </location>
</feature>
<feature type="region of interest" description="Disordered" evidence="6">
    <location>
        <begin position="918"/>
        <end position="949"/>
    </location>
</feature>
<feature type="transmembrane region" description="Helical" evidence="7">
    <location>
        <begin position="355"/>
        <end position="373"/>
    </location>
</feature>
<dbReference type="InterPro" id="IPR058533">
    <property type="entry name" value="Cation_efflux_TM"/>
</dbReference>
<dbReference type="NCBIfam" id="TIGR01297">
    <property type="entry name" value="CDF"/>
    <property type="match status" value="1"/>
</dbReference>
<sequence>MVPAKPTFTLSNDSDGESSQPPSRSTSRERPAHPPPPLSSSASVRRYSHESGLHTPPSKQHLLCDLDEEAALEHTGETEALLGGAHGTPRRRLTGNSYGTNSTSFLALNENGGAPLHRQDSVLRLVGLIDDRAGEFERFRKSDEELKRMPKRIRRFYEAQNEQLDQFAEVDEILEGTRAKAATGELIGMPPPSTSSRDEELRASVRWAIVLNTIINVLLLLAKVAVVLLSHSMSLIASTVDSAMDFVSTLIIFGTSTYIEHRSWQSQYIYPTGKNRMEPLGILVFAVFMISSFLQVFIESVQRLLDPNLDQTHIPPIGLATMVATIIIKSGVWLSCRAIKSASVEALQQDAENDIVFNFFSLIFPYVGQLTRFKYLDPLGGAVLSLYIIIEWVSTLLDNVRKLTGRRAPPREHQRIAYLLTRFSPLVTAIQHLSLYHAGEGLVCEVDVVLPAETSLTAAHDVGEAAQHCIEQLTGIERAFVHVDVTQNNISGHLPRLPSFAPEQQHAQPAPEHQQQQAAALEPAARTPKPRRSLSSLLLLASPARVASSSASTHLDPPHAHEQPGPHEHGTGARSLAASPLLTLATGDELDSPLEAPALPFSTRSRRSSVSSAGAPPSPAQHAPHSRPSSALAYASPSTLSLASSSVDSLVSRPTSPRVELAGSPSLTPGLAFAANMRGYDDDANGQSQEELLDADELDRKGYQDPYTWERPLEAVNRHSRLLDSAPISTSPGSAHGADGRRLSRLPPGVSLLDPFGFNLSNDASPYDPAYAYSAAAQAPGVTAGTPPRSPARGSFLGPQGAGPGVTASPVPGASTSFAPPPPQQPWVKPRASSAGEQGFNRSQLRNGLLAPGMSPGASPRQSVTGRSKLSGEIDADAMSIASTSRQPAQPIPGVPTDADYLNSKLYQRTLKAQKALDKERAKAASKGKLSRYDAQASKSTSSLASTTSTTGAGFSAFGLGGLAHRRRSTESSRPPSIMSAAGVSGTTSAKRGGRKGLGWFRSSSEAALAHLPEVDLPIIDAPGGGTFRASKSSSQISTMRPRRTSSGGTTSGQPSPSLSVSPGGSIASGGAAGGAHGQGPILPPSPNLPSEATLRAMGVSTDQLRAAAQVQSGPTPPLPVTAAGASQRPRSSGRQNSGGSMPGQKRSPAPSPRLDQTASAFAPPPHTAPAAIALRQTSLPPGPPSPVPEQPEPHQAVEHKRPAAPPRGASLDPSAPASAPTSASSSTPAPVPGTSLPPRTASRSAAPENIPLPPSAAPTPTRNDFPPSAASPPPAPTRAAPAPPSSTLPPIAAAPAPRPLAASVPASMGASSPDTSPFAAGLAAPVPQVKRRKSGLGLLFGGSRSGSSSGSATPEREQSPTPSSSGASSATARQEQEKERMLRRMEERQVEQRQQQQQQQQGAKLVKEKTGGFFGRSSKPRASMPAPSGPSAPVPPKGAAPPVKTKKEPEPFFHPSQAIHHQQSSAPASPQQPIRAVNPSPVIPQQPHAAARQHHPSHAAHDPAAMRADSSSGSSTTYSSLSSSSSTLPPPTPAGNKPLPLDAAPQLAPKKSGFASLFSSYGSVRGRTKSSPAPTPTTAKVVPQPASAGHDLKTLPVLPQAPPPALSNGTLRKPPRGQSLGAQAQPQSTGQQPARLASKQPYPTYA</sequence>
<dbReference type="SUPFAM" id="SSF161111">
    <property type="entry name" value="Cation efflux protein transmembrane domain-like"/>
    <property type="match status" value="1"/>
</dbReference>
<dbReference type="EMBL" id="BQKY01000005">
    <property type="protein sequence ID" value="GJN89655.1"/>
    <property type="molecule type" value="Genomic_DNA"/>
</dbReference>
<feature type="domain" description="Cation efflux protein cytoplasmic" evidence="9">
    <location>
        <begin position="409"/>
        <end position="484"/>
    </location>
</feature>
<feature type="region of interest" description="Disordered" evidence="6">
    <location>
        <begin position="965"/>
        <end position="997"/>
    </location>
</feature>
<feature type="compositionally biased region" description="Pro residues" evidence="6">
    <location>
        <begin position="1181"/>
        <end position="1191"/>
    </location>
</feature>
<feature type="region of interest" description="Disordered" evidence="6">
    <location>
        <begin position="77"/>
        <end position="97"/>
    </location>
</feature>
<dbReference type="Proteomes" id="UP001342314">
    <property type="component" value="Unassembled WGS sequence"/>
</dbReference>
<feature type="region of interest" description="Disordered" evidence="6">
    <location>
        <begin position="548"/>
        <end position="573"/>
    </location>
</feature>
<comment type="caution">
    <text evidence="10">The sequence shown here is derived from an EMBL/GenBank/DDBJ whole genome shotgun (WGS) entry which is preliminary data.</text>
</comment>
<feature type="region of interest" description="Disordered" evidence="6">
    <location>
        <begin position="493"/>
        <end position="532"/>
    </location>
</feature>
<feature type="compositionally biased region" description="Basic and acidic residues" evidence="6">
    <location>
        <begin position="556"/>
        <end position="571"/>
    </location>
</feature>
<feature type="compositionally biased region" description="Gly residues" evidence="6">
    <location>
        <begin position="1067"/>
        <end position="1078"/>
    </location>
</feature>
<keyword evidence="3 7" id="KW-0812">Transmembrane</keyword>
<feature type="transmembrane region" description="Helical" evidence="7">
    <location>
        <begin position="280"/>
        <end position="298"/>
    </location>
</feature>
<feature type="compositionally biased region" description="Low complexity" evidence="6">
    <location>
        <begin position="1463"/>
        <end position="1474"/>
    </location>
</feature>
<feature type="compositionally biased region" description="Low complexity" evidence="6">
    <location>
        <begin position="1393"/>
        <end position="1402"/>
    </location>
</feature>
<dbReference type="InterPro" id="IPR027469">
    <property type="entry name" value="Cation_efflux_TMD_sf"/>
</dbReference>
<dbReference type="Pfam" id="PF01545">
    <property type="entry name" value="Cation_efflux"/>
    <property type="match status" value="1"/>
</dbReference>
<keyword evidence="11" id="KW-1185">Reference proteome</keyword>
<feature type="compositionally biased region" description="Low complexity" evidence="6">
    <location>
        <begin position="1210"/>
        <end position="1235"/>
    </location>
</feature>
<feature type="compositionally biased region" description="Polar residues" evidence="6">
    <location>
        <begin position="1621"/>
        <end position="1633"/>
    </location>
</feature>
<feature type="compositionally biased region" description="Low complexity" evidence="6">
    <location>
        <begin position="1570"/>
        <end position="1584"/>
    </location>
</feature>
<gene>
    <name evidence="10" type="ORF">Rhopal_002642-T1</name>
</gene>
<feature type="region of interest" description="Disordered" evidence="6">
    <location>
        <begin position="780"/>
        <end position="873"/>
    </location>
</feature>
<feature type="region of interest" description="Disordered" evidence="6">
    <location>
        <begin position="588"/>
        <end position="634"/>
    </location>
</feature>
<evidence type="ECO:0000256" key="1">
    <source>
        <dbReference type="ARBA" id="ARBA00004141"/>
    </source>
</evidence>
<dbReference type="GO" id="GO:0016020">
    <property type="term" value="C:membrane"/>
    <property type="evidence" value="ECO:0007669"/>
    <property type="project" value="UniProtKB-SubCell"/>
</dbReference>
<evidence type="ECO:0000256" key="4">
    <source>
        <dbReference type="ARBA" id="ARBA00022989"/>
    </source>
</evidence>
<feature type="transmembrane region" description="Helical" evidence="7">
    <location>
        <begin position="313"/>
        <end position="334"/>
    </location>
</feature>